<feature type="coiled-coil region" evidence="1">
    <location>
        <begin position="101"/>
        <end position="153"/>
    </location>
</feature>
<dbReference type="EMBL" id="CT868385">
    <property type="protein sequence ID" value="CAK81042.1"/>
    <property type="molecule type" value="Genomic_DNA"/>
</dbReference>
<evidence type="ECO:0000313" key="3">
    <source>
        <dbReference type="Proteomes" id="UP000000600"/>
    </source>
</evidence>
<dbReference type="RefSeq" id="XP_001448439.1">
    <property type="nucleotide sequence ID" value="XM_001448402.1"/>
</dbReference>
<dbReference type="OrthoDB" id="305216at2759"/>
<keyword evidence="1" id="KW-0175">Coiled coil</keyword>
<name>A0DDC5_PARTE</name>
<dbReference type="HOGENOM" id="CLU_1139870_0_0_1"/>
<gene>
    <name evidence="2" type="ORF">GSPATT00015901001</name>
</gene>
<evidence type="ECO:0000313" key="2">
    <source>
        <dbReference type="EMBL" id="CAK81042.1"/>
    </source>
</evidence>
<organism evidence="2 3">
    <name type="scientific">Paramecium tetraurelia</name>
    <dbReference type="NCBI Taxonomy" id="5888"/>
    <lineage>
        <taxon>Eukaryota</taxon>
        <taxon>Sar</taxon>
        <taxon>Alveolata</taxon>
        <taxon>Ciliophora</taxon>
        <taxon>Intramacronucleata</taxon>
        <taxon>Oligohymenophorea</taxon>
        <taxon>Peniculida</taxon>
        <taxon>Parameciidae</taxon>
        <taxon>Paramecium</taxon>
    </lineage>
</organism>
<protein>
    <submittedName>
        <fullName evidence="2">Uncharacterized protein</fullName>
    </submittedName>
</protein>
<dbReference type="InParanoid" id="A0DDC5"/>
<dbReference type="OMA" id="VQCKEDK"/>
<keyword evidence="3" id="KW-1185">Reference proteome</keyword>
<dbReference type="Proteomes" id="UP000000600">
    <property type="component" value="Unassembled WGS sequence"/>
</dbReference>
<dbReference type="GeneID" id="5034224"/>
<dbReference type="KEGG" id="ptm:GSPATT00015901001"/>
<evidence type="ECO:0000256" key="1">
    <source>
        <dbReference type="SAM" id="Coils"/>
    </source>
</evidence>
<reference evidence="2 3" key="1">
    <citation type="journal article" date="2006" name="Nature">
        <title>Global trends of whole-genome duplications revealed by the ciliate Paramecium tetraurelia.</title>
        <authorList>
            <consortium name="Genoscope"/>
            <person name="Aury J.-M."/>
            <person name="Jaillon O."/>
            <person name="Duret L."/>
            <person name="Noel B."/>
            <person name="Jubin C."/>
            <person name="Porcel B.M."/>
            <person name="Segurens B."/>
            <person name="Daubin V."/>
            <person name="Anthouard V."/>
            <person name="Aiach N."/>
            <person name="Arnaiz O."/>
            <person name="Billaut A."/>
            <person name="Beisson J."/>
            <person name="Blanc I."/>
            <person name="Bouhouche K."/>
            <person name="Camara F."/>
            <person name="Duharcourt S."/>
            <person name="Guigo R."/>
            <person name="Gogendeau D."/>
            <person name="Katinka M."/>
            <person name="Keller A.-M."/>
            <person name="Kissmehl R."/>
            <person name="Klotz C."/>
            <person name="Koll F."/>
            <person name="Le Moue A."/>
            <person name="Lepere C."/>
            <person name="Malinsky S."/>
            <person name="Nowacki M."/>
            <person name="Nowak J.K."/>
            <person name="Plattner H."/>
            <person name="Poulain J."/>
            <person name="Ruiz F."/>
            <person name="Serrano V."/>
            <person name="Zagulski M."/>
            <person name="Dessen P."/>
            <person name="Betermier M."/>
            <person name="Weissenbach J."/>
            <person name="Scarpelli C."/>
            <person name="Schachter V."/>
            <person name="Sperling L."/>
            <person name="Meyer E."/>
            <person name="Cohen J."/>
            <person name="Wincker P."/>
        </authorList>
    </citation>
    <scope>NUCLEOTIDE SEQUENCE [LARGE SCALE GENOMIC DNA]</scope>
    <source>
        <strain evidence="2 3">Stock d4-2</strain>
    </source>
</reference>
<dbReference type="AlphaFoldDB" id="A0DDC5"/>
<accession>A0DDC5</accession>
<proteinExistence type="predicted"/>
<sequence length="233" mass="27378">MQDNQICQTDQKEENRQIKQKLLEYWVKLQKSLDEDYEEILQLGSESDPNDIINALFIIEDARQEQQKVYFYLIGLVRQITIRGVDKGIVIRKSETQSNNKADFQLEKRQLEIKINELSLALVQCKEDKILYMEQAQKEIQYLKEQELELKSRIQMLQYEQTKKSSFLENEDDSKRLSKDFADEDIPRQSTSPQIQKVKLDYSKLSQGSNLKKLTKVDQVQGVSQASFKFGNK</sequence>